<sequence>MGMDLGLVVVVLCAVAAGCEGDEALGASFVFGDSLVDAGNNNYLPSLSKADLRPNGIDFAASGGQPTGRFTNGRTIADIIGISFPLLLTIADITMQALIIRNTCFFFYILEVNRLGMDVQIDYFNITRRQLDGLLGKAKARRFLWKKAIFSITIGSNDFLNNYLLPFFSVGERLIESPDGFVNHLITSLRSQLIVITSNTWSSLPSHTTHPNPSLSVNTPWQRLYSLDARKIVVSNVGPVGCIPYQKTINRIKENECVSLPNLLAIRYNAQLRDLLAELNDNLPGARFVLANVYDLVMELVTNYRSYGKHRFGFGWNHPRCGVGWIVVTPPPPDCAGFKTASYACCGNGGQYQGIIPCGPLSSMCEDRAGYVFWDPYHPSEAANLFLAKYIVDGDSKYISPMNLRRLLQL</sequence>
<evidence type="ECO:0000256" key="4">
    <source>
        <dbReference type="SAM" id="SignalP"/>
    </source>
</evidence>
<gene>
    <name evidence="5" type="ORF">B296_00004142</name>
</gene>
<evidence type="ECO:0000256" key="3">
    <source>
        <dbReference type="ARBA" id="ARBA00022963"/>
    </source>
</evidence>
<feature type="signal peptide" evidence="4">
    <location>
        <begin position="1"/>
        <end position="21"/>
    </location>
</feature>
<keyword evidence="3" id="KW-0442">Lipid degradation</keyword>
<proteinExistence type="inferred from homology"/>
<dbReference type="PANTHER" id="PTHR45648">
    <property type="entry name" value="GDSL LIPASE/ACYLHYDROLASE FAMILY PROTEIN (AFU_ORTHOLOGUE AFUA_4G14700)"/>
    <property type="match status" value="1"/>
</dbReference>
<dbReference type="GO" id="GO:0016788">
    <property type="term" value="F:hydrolase activity, acting on ester bonds"/>
    <property type="evidence" value="ECO:0007669"/>
    <property type="project" value="InterPro"/>
</dbReference>
<keyword evidence="3" id="KW-0443">Lipid metabolism</keyword>
<dbReference type="PANTHER" id="PTHR45648:SF1">
    <property type="entry name" value="GDSL ESTERASE_LIPASE"/>
    <property type="match status" value="1"/>
</dbReference>
<keyword evidence="4" id="KW-0732">Signal</keyword>
<dbReference type="CDD" id="cd01837">
    <property type="entry name" value="SGNH_plant_lipase_like"/>
    <property type="match status" value="1"/>
</dbReference>
<dbReference type="Gene3D" id="3.40.50.1110">
    <property type="entry name" value="SGNH hydrolase"/>
    <property type="match status" value="1"/>
</dbReference>
<evidence type="ECO:0000313" key="5">
    <source>
        <dbReference type="EMBL" id="RRT75646.1"/>
    </source>
</evidence>
<dbReference type="EMBL" id="AMZH03002417">
    <property type="protein sequence ID" value="RRT75646.1"/>
    <property type="molecule type" value="Genomic_DNA"/>
</dbReference>
<protein>
    <recommendedName>
        <fullName evidence="7">GDSL esterase/lipase</fullName>
    </recommendedName>
</protein>
<dbReference type="InterPro" id="IPR051058">
    <property type="entry name" value="GDSL_Est/Lipase"/>
</dbReference>
<comment type="caution">
    <text evidence="5">The sequence shown here is derived from an EMBL/GenBank/DDBJ whole genome shotgun (WGS) entry which is preliminary data.</text>
</comment>
<dbReference type="InterPro" id="IPR035669">
    <property type="entry name" value="SGNH_plant_lipase-like"/>
</dbReference>
<evidence type="ECO:0000313" key="6">
    <source>
        <dbReference type="Proteomes" id="UP000287651"/>
    </source>
</evidence>
<organism evidence="5 6">
    <name type="scientific">Ensete ventricosum</name>
    <name type="common">Abyssinian banana</name>
    <name type="synonym">Musa ensete</name>
    <dbReference type="NCBI Taxonomy" id="4639"/>
    <lineage>
        <taxon>Eukaryota</taxon>
        <taxon>Viridiplantae</taxon>
        <taxon>Streptophyta</taxon>
        <taxon>Embryophyta</taxon>
        <taxon>Tracheophyta</taxon>
        <taxon>Spermatophyta</taxon>
        <taxon>Magnoliopsida</taxon>
        <taxon>Liliopsida</taxon>
        <taxon>Zingiberales</taxon>
        <taxon>Musaceae</taxon>
        <taxon>Ensete</taxon>
    </lineage>
</organism>
<dbReference type="Proteomes" id="UP000287651">
    <property type="component" value="Unassembled WGS sequence"/>
</dbReference>
<evidence type="ECO:0000256" key="1">
    <source>
        <dbReference type="ARBA" id="ARBA00008668"/>
    </source>
</evidence>
<dbReference type="GO" id="GO:0016042">
    <property type="term" value="P:lipid catabolic process"/>
    <property type="evidence" value="ECO:0007669"/>
    <property type="project" value="UniProtKB-KW"/>
</dbReference>
<comment type="similarity">
    <text evidence="1">Belongs to the 'GDSL' lipolytic enzyme family.</text>
</comment>
<dbReference type="InterPro" id="IPR001087">
    <property type="entry name" value="GDSL"/>
</dbReference>
<keyword evidence="2" id="KW-0378">Hydrolase</keyword>
<dbReference type="InterPro" id="IPR036514">
    <property type="entry name" value="SGNH_hydro_sf"/>
</dbReference>
<reference evidence="5 6" key="1">
    <citation type="journal article" date="2014" name="Agronomy (Basel)">
        <title>A Draft Genome Sequence for Ensete ventricosum, the Drought-Tolerant Tree Against Hunger.</title>
        <authorList>
            <person name="Harrison J."/>
            <person name="Moore K.A."/>
            <person name="Paszkiewicz K."/>
            <person name="Jones T."/>
            <person name="Grant M."/>
            <person name="Ambacheew D."/>
            <person name="Muzemil S."/>
            <person name="Studholme D.J."/>
        </authorList>
    </citation>
    <scope>NUCLEOTIDE SEQUENCE [LARGE SCALE GENOMIC DNA]</scope>
</reference>
<name>A0A427AHG3_ENSVE</name>
<dbReference type="AlphaFoldDB" id="A0A427AHG3"/>
<accession>A0A427AHG3</accession>
<feature type="chain" id="PRO_5019508865" description="GDSL esterase/lipase" evidence="4">
    <location>
        <begin position="22"/>
        <end position="410"/>
    </location>
</feature>
<evidence type="ECO:0008006" key="7">
    <source>
        <dbReference type="Google" id="ProtNLM"/>
    </source>
</evidence>
<evidence type="ECO:0000256" key="2">
    <source>
        <dbReference type="ARBA" id="ARBA00022801"/>
    </source>
</evidence>
<dbReference type="Pfam" id="PF00657">
    <property type="entry name" value="Lipase_GDSL"/>
    <property type="match status" value="1"/>
</dbReference>